<dbReference type="InterPro" id="IPR011044">
    <property type="entry name" value="Quino_amine_DH_bsu"/>
</dbReference>
<dbReference type="VEuPathDB" id="AmoebaDB:NfTy_058750"/>
<dbReference type="OrthoDB" id="10392973at2759"/>
<dbReference type="VEuPathDB" id="AmoebaDB:FDP41_003077"/>
<dbReference type="AlphaFoldDB" id="A0A6A5BWR0"/>
<evidence type="ECO:0000313" key="1">
    <source>
        <dbReference type="EMBL" id="KAF0977755.1"/>
    </source>
</evidence>
<gene>
    <name evidence="1" type="ORF">FDP41_003077</name>
</gene>
<dbReference type="VEuPathDB" id="AmoebaDB:NF0031190"/>
<dbReference type="RefSeq" id="XP_044562468.1">
    <property type="nucleotide sequence ID" value="XM_044706341.1"/>
</dbReference>
<evidence type="ECO:0008006" key="3">
    <source>
        <dbReference type="Google" id="ProtNLM"/>
    </source>
</evidence>
<protein>
    <recommendedName>
        <fullName evidence="3">SMP-30/Gluconolactonase/LRE-like region domain-containing protein</fullName>
    </recommendedName>
</protein>
<evidence type="ECO:0000313" key="2">
    <source>
        <dbReference type="Proteomes" id="UP000444721"/>
    </source>
</evidence>
<keyword evidence="2" id="KW-1185">Reference proteome</keyword>
<dbReference type="SUPFAM" id="SSF50969">
    <property type="entry name" value="YVTN repeat-like/Quinoprotein amine dehydrogenase"/>
    <property type="match status" value="1"/>
</dbReference>
<name>A0A6A5BWR0_NAEFO</name>
<dbReference type="EMBL" id="VFQX01000033">
    <property type="protein sequence ID" value="KAF0977755.1"/>
    <property type="molecule type" value="Genomic_DNA"/>
</dbReference>
<dbReference type="InterPro" id="IPR011042">
    <property type="entry name" value="6-blade_b-propeller_TolB-like"/>
</dbReference>
<accession>A0A6A5BWR0</accession>
<dbReference type="Gene3D" id="2.120.10.30">
    <property type="entry name" value="TolB, C-terminal domain"/>
    <property type="match status" value="1"/>
</dbReference>
<comment type="caution">
    <text evidence="1">The sequence shown here is derived from an EMBL/GenBank/DDBJ whole genome shotgun (WGS) entry which is preliminary data.</text>
</comment>
<dbReference type="Proteomes" id="UP000444721">
    <property type="component" value="Unassembled WGS sequence"/>
</dbReference>
<organism evidence="1 2">
    <name type="scientific">Naegleria fowleri</name>
    <name type="common">Brain eating amoeba</name>
    <dbReference type="NCBI Taxonomy" id="5763"/>
    <lineage>
        <taxon>Eukaryota</taxon>
        <taxon>Discoba</taxon>
        <taxon>Heterolobosea</taxon>
        <taxon>Tetramitia</taxon>
        <taxon>Eutetramitia</taxon>
        <taxon>Vahlkampfiidae</taxon>
        <taxon>Naegleria</taxon>
    </lineage>
</organism>
<reference evidence="1 2" key="1">
    <citation type="journal article" date="2019" name="Sci. Rep.">
        <title>Nanopore sequencing improves the draft genome of the human pathogenic amoeba Naegleria fowleri.</title>
        <authorList>
            <person name="Liechti N."/>
            <person name="Schurch N."/>
            <person name="Bruggmann R."/>
            <person name="Wittwer M."/>
        </authorList>
    </citation>
    <scope>NUCLEOTIDE SEQUENCE [LARGE SCALE GENOMIC DNA]</scope>
    <source>
        <strain evidence="1 2">ATCC 30894</strain>
    </source>
</reference>
<sequence length="360" mass="41458">MFPHHHHDGAKLHMPHCDLLAEISSSEDFSEQQQQHSILKLINFNENHDDLMNLNFHKLKDKMRSRKRVPKAFSQQFKCVGLIGEKIITRPYDVKISYKLGYIIVSDYGAHLIHMFDLITKEFKRSLKSGYPMYLEIDEYHAPHSDALLVACEIFPARCVYKYDVLTLISKQSDDDFVVNPSNQLVIVNKNYLWKTKNLGWPQGIACTPNYVYVCDSYSDFRCVHKFNRQTGIEITTIHLNSPCYGIAVARHENQFFVSQEIGDVVCVEISNDHQYFITICSKEPNCKSQCQGLVYDRALDIVLGVSPSFIIIKIDEKMLTENQSMFFQNAHGLCLNELEGELYICNLYDSDGSSTMIVK</sequence>
<proteinExistence type="predicted"/>
<dbReference type="GeneID" id="68110295"/>